<evidence type="ECO:0000256" key="13">
    <source>
        <dbReference type="ARBA" id="ARBA00023136"/>
    </source>
</evidence>
<evidence type="ECO:0000256" key="10">
    <source>
        <dbReference type="ARBA" id="ARBA00022777"/>
    </source>
</evidence>
<dbReference type="EC" id="2.7.11.1" evidence="2"/>
<evidence type="ECO:0000259" key="18">
    <source>
        <dbReference type="PROSITE" id="PS50011"/>
    </source>
</evidence>
<keyword evidence="20" id="KW-1185">Reference proteome</keyword>
<evidence type="ECO:0000256" key="5">
    <source>
        <dbReference type="ARBA" id="ARBA00022679"/>
    </source>
</evidence>
<dbReference type="GO" id="GO:0004674">
    <property type="term" value="F:protein serine/threonine kinase activity"/>
    <property type="evidence" value="ECO:0000318"/>
    <property type="project" value="GO_Central"/>
</dbReference>
<evidence type="ECO:0000313" key="20">
    <source>
        <dbReference type="Proteomes" id="UP000036987"/>
    </source>
</evidence>
<keyword evidence="12 16" id="KW-1133">Transmembrane helix</keyword>
<evidence type="ECO:0000256" key="2">
    <source>
        <dbReference type="ARBA" id="ARBA00012513"/>
    </source>
</evidence>
<reference evidence="20" key="1">
    <citation type="journal article" date="2016" name="Nature">
        <title>The genome of the seagrass Zostera marina reveals angiosperm adaptation to the sea.</title>
        <authorList>
            <person name="Olsen J.L."/>
            <person name="Rouze P."/>
            <person name="Verhelst B."/>
            <person name="Lin Y.-C."/>
            <person name="Bayer T."/>
            <person name="Collen J."/>
            <person name="Dattolo E."/>
            <person name="De Paoli E."/>
            <person name="Dittami S."/>
            <person name="Maumus F."/>
            <person name="Michel G."/>
            <person name="Kersting A."/>
            <person name="Lauritano C."/>
            <person name="Lohaus R."/>
            <person name="Toepel M."/>
            <person name="Tonon T."/>
            <person name="Vanneste K."/>
            <person name="Amirebrahimi M."/>
            <person name="Brakel J."/>
            <person name="Bostroem C."/>
            <person name="Chovatia M."/>
            <person name="Grimwood J."/>
            <person name="Jenkins J.W."/>
            <person name="Jueterbock A."/>
            <person name="Mraz A."/>
            <person name="Stam W.T."/>
            <person name="Tice H."/>
            <person name="Bornberg-Bauer E."/>
            <person name="Green P.J."/>
            <person name="Pearson G.A."/>
            <person name="Procaccini G."/>
            <person name="Duarte C.M."/>
            <person name="Schmutz J."/>
            <person name="Reusch T.B.H."/>
            <person name="Van de Peer Y."/>
        </authorList>
    </citation>
    <scope>NUCLEOTIDE SEQUENCE [LARGE SCALE GENOMIC DNA]</scope>
    <source>
        <strain evidence="20">cv. Finnish</strain>
    </source>
</reference>
<dbReference type="Proteomes" id="UP000036987">
    <property type="component" value="Unassembled WGS sequence"/>
</dbReference>
<evidence type="ECO:0000256" key="3">
    <source>
        <dbReference type="ARBA" id="ARBA00022527"/>
    </source>
</evidence>
<keyword evidence="10 19" id="KW-0418">Kinase</keyword>
<dbReference type="Pfam" id="PF08263">
    <property type="entry name" value="LRRNT_2"/>
    <property type="match status" value="1"/>
</dbReference>
<dbReference type="FunFam" id="3.80.10.10:FF:000400">
    <property type="entry name" value="Nuclear pore complex protein NUP107"/>
    <property type="match status" value="1"/>
</dbReference>
<keyword evidence="11" id="KW-0067">ATP-binding</keyword>
<sequence length="617" mass="68429">MTFKGGSRGQLVALLIIFCILLLSTTTTVSQTDAVHLLKFKSTISDPKNLLQSWIPETSPCNGQLSVWIGVFCDVGGNVQKLVLENMKLSGHLDTSPLVELRSLRSISFMNNQFEGPMPNIGRLMWLRGLYLSGNRLSGRIRGREFSRMLALTRLHLSRNSFVGPIPRSLVGVTRLRELMLNQNGFQGRIPRFHQHGLRVNFSNNDLEGPIPIGFHNLHRSAFFGNKNLCGPPLAVECNAKFLPDYNTPKRSALTIILLIISGLIMLIFLLCLCLMCCRRRQAGMGNTDRSIAAGSVAAGGNRKAMKENEHGRLVFVKEGSPMFELQDLLTASAEVLGSGSFGSSYMALLMDGSSVVVKRFSVLNAVGREDFSQHMKKLGGLSHPNLSPLVAFYYRKDEKLLITDYIPNGSLAHMLHGGSNDPKLDWPTRLKIIKGVARGMAYLHKELANLKLPHGHLKSSNVLLDGSFEPFLTDYGLTPVTNKSKVGHIMVAFKAPEFMQNAQPSKKADVWSLGVMILEVMTGKFPASFLIQGNDGENMTDWVNSILEAALDGEQVLDVHMGERTQYEESEMMKLLKVGRECCRVEVAKRLELVDAVKKIEAVREVDLVEEVLFMC</sequence>
<evidence type="ECO:0000256" key="9">
    <source>
        <dbReference type="ARBA" id="ARBA00022741"/>
    </source>
</evidence>
<dbReference type="GO" id="GO:0005886">
    <property type="term" value="C:plasma membrane"/>
    <property type="evidence" value="ECO:0000318"/>
    <property type="project" value="GO_Central"/>
</dbReference>
<keyword evidence="7 17" id="KW-0732">Signal</keyword>
<feature type="chain" id="PRO_5005528138" description="non-specific serine/threonine protein kinase" evidence="17">
    <location>
        <begin position="31"/>
        <end position="617"/>
    </location>
</feature>
<keyword evidence="13 16" id="KW-0472">Membrane</keyword>
<dbReference type="OMA" id="CCESSVE"/>
<dbReference type="FunFam" id="1.10.510.10:FF:001023">
    <property type="entry name" value="Os07g0541700 protein"/>
    <property type="match status" value="1"/>
</dbReference>
<evidence type="ECO:0000256" key="17">
    <source>
        <dbReference type="SAM" id="SignalP"/>
    </source>
</evidence>
<dbReference type="Pfam" id="PF07714">
    <property type="entry name" value="PK_Tyr_Ser-Thr"/>
    <property type="match status" value="1"/>
</dbReference>
<dbReference type="InterPro" id="IPR001611">
    <property type="entry name" value="Leu-rich_rpt"/>
</dbReference>
<keyword evidence="8" id="KW-0677">Repeat</keyword>
<feature type="signal peptide" evidence="17">
    <location>
        <begin position="1"/>
        <end position="30"/>
    </location>
</feature>
<dbReference type="InterPro" id="IPR032675">
    <property type="entry name" value="LRR_dom_sf"/>
</dbReference>
<dbReference type="InterPro" id="IPR011009">
    <property type="entry name" value="Kinase-like_dom_sf"/>
</dbReference>
<dbReference type="Gene3D" id="1.10.510.10">
    <property type="entry name" value="Transferase(Phosphotransferase) domain 1"/>
    <property type="match status" value="1"/>
</dbReference>
<comment type="subcellular location">
    <subcellularLocation>
        <location evidence="1">Membrane</location>
    </subcellularLocation>
</comment>
<dbReference type="SUPFAM" id="SSF52058">
    <property type="entry name" value="L domain-like"/>
    <property type="match status" value="1"/>
</dbReference>
<evidence type="ECO:0000256" key="6">
    <source>
        <dbReference type="ARBA" id="ARBA00022692"/>
    </source>
</evidence>
<evidence type="ECO:0000256" key="1">
    <source>
        <dbReference type="ARBA" id="ARBA00004370"/>
    </source>
</evidence>
<keyword evidence="3" id="KW-0723">Serine/threonine-protein kinase</keyword>
<dbReference type="PANTHER" id="PTHR48007:SF64">
    <property type="entry name" value="POLLEN RECEPTOR-LIKE KINASE 1"/>
    <property type="match status" value="1"/>
</dbReference>
<evidence type="ECO:0000313" key="19">
    <source>
        <dbReference type="EMBL" id="KMZ70462.1"/>
    </source>
</evidence>
<dbReference type="InterPro" id="IPR000719">
    <property type="entry name" value="Prot_kinase_dom"/>
</dbReference>
<evidence type="ECO:0000256" key="11">
    <source>
        <dbReference type="ARBA" id="ARBA00022840"/>
    </source>
</evidence>
<feature type="domain" description="Protein kinase" evidence="18">
    <location>
        <begin position="331"/>
        <end position="604"/>
    </location>
</feature>
<evidence type="ECO:0000256" key="16">
    <source>
        <dbReference type="SAM" id="Phobius"/>
    </source>
</evidence>
<feature type="transmembrane region" description="Helical" evidence="16">
    <location>
        <begin position="253"/>
        <end position="278"/>
    </location>
</feature>
<dbReference type="SUPFAM" id="SSF56112">
    <property type="entry name" value="Protein kinase-like (PK-like)"/>
    <property type="match status" value="1"/>
</dbReference>
<proteinExistence type="predicted"/>
<name>A0A0K9PQF6_ZOSMR</name>
<accession>A0A0K9PQF6</accession>
<keyword evidence="6 16" id="KW-0812">Transmembrane</keyword>
<dbReference type="PANTHER" id="PTHR48007">
    <property type="entry name" value="LEUCINE-RICH REPEAT RECEPTOR-LIKE PROTEIN KINASE PXC1"/>
    <property type="match status" value="1"/>
</dbReference>
<evidence type="ECO:0000256" key="14">
    <source>
        <dbReference type="ARBA" id="ARBA00047899"/>
    </source>
</evidence>
<dbReference type="Gene3D" id="3.30.200.20">
    <property type="entry name" value="Phosphorylase Kinase, domain 1"/>
    <property type="match status" value="1"/>
</dbReference>
<keyword evidence="4" id="KW-0433">Leucine-rich repeat</keyword>
<comment type="catalytic activity">
    <reaction evidence="14">
        <text>L-threonyl-[protein] + ATP = O-phospho-L-threonyl-[protein] + ADP + H(+)</text>
        <dbReference type="Rhea" id="RHEA:46608"/>
        <dbReference type="Rhea" id="RHEA-COMP:11060"/>
        <dbReference type="Rhea" id="RHEA-COMP:11605"/>
        <dbReference type="ChEBI" id="CHEBI:15378"/>
        <dbReference type="ChEBI" id="CHEBI:30013"/>
        <dbReference type="ChEBI" id="CHEBI:30616"/>
        <dbReference type="ChEBI" id="CHEBI:61977"/>
        <dbReference type="ChEBI" id="CHEBI:456216"/>
        <dbReference type="EC" id="2.7.11.1"/>
    </reaction>
</comment>
<evidence type="ECO:0000256" key="12">
    <source>
        <dbReference type="ARBA" id="ARBA00022989"/>
    </source>
</evidence>
<protein>
    <recommendedName>
        <fullName evidence="2">non-specific serine/threonine protein kinase</fullName>
        <ecNumber evidence="2">2.7.11.1</ecNumber>
    </recommendedName>
</protein>
<dbReference type="Pfam" id="PF00560">
    <property type="entry name" value="LRR_1"/>
    <property type="match status" value="1"/>
</dbReference>
<dbReference type="EMBL" id="LFYR01000728">
    <property type="protein sequence ID" value="KMZ70462.1"/>
    <property type="molecule type" value="Genomic_DNA"/>
</dbReference>
<gene>
    <name evidence="19" type="ORF">ZOSMA_19G00440</name>
</gene>
<dbReference type="InterPro" id="IPR001245">
    <property type="entry name" value="Ser-Thr/Tyr_kinase_cat_dom"/>
</dbReference>
<dbReference type="InterPro" id="IPR013210">
    <property type="entry name" value="LRR_N_plant-typ"/>
</dbReference>
<comment type="catalytic activity">
    <reaction evidence="15">
        <text>L-seryl-[protein] + ATP = O-phospho-L-seryl-[protein] + ADP + H(+)</text>
        <dbReference type="Rhea" id="RHEA:17989"/>
        <dbReference type="Rhea" id="RHEA-COMP:9863"/>
        <dbReference type="Rhea" id="RHEA-COMP:11604"/>
        <dbReference type="ChEBI" id="CHEBI:15378"/>
        <dbReference type="ChEBI" id="CHEBI:29999"/>
        <dbReference type="ChEBI" id="CHEBI:30616"/>
        <dbReference type="ChEBI" id="CHEBI:83421"/>
        <dbReference type="ChEBI" id="CHEBI:456216"/>
        <dbReference type="EC" id="2.7.11.1"/>
    </reaction>
</comment>
<dbReference type="GO" id="GO:0005524">
    <property type="term" value="F:ATP binding"/>
    <property type="evidence" value="ECO:0007669"/>
    <property type="project" value="UniProtKB-KW"/>
</dbReference>
<dbReference type="Gene3D" id="3.80.10.10">
    <property type="entry name" value="Ribonuclease Inhibitor"/>
    <property type="match status" value="2"/>
</dbReference>
<dbReference type="PROSITE" id="PS50011">
    <property type="entry name" value="PROTEIN_KINASE_DOM"/>
    <property type="match status" value="1"/>
</dbReference>
<keyword evidence="19" id="KW-0675">Receptor</keyword>
<dbReference type="AlphaFoldDB" id="A0A0K9PQF6"/>
<keyword evidence="9" id="KW-0547">Nucleotide-binding</keyword>
<keyword evidence="5" id="KW-0808">Transferase</keyword>
<organism evidence="19 20">
    <name type="scientific">Zostera marina</name>
    <name type="common">Eelgrass</name>
    <dbReference type="NCBI Taxonomy" id="29655"/>
    <lineage>
        <taxon>Eukaryota</taxon>
        <taxon>Viridiplantae</taxon>
        <taxon>Streptophyta</taxon>
        <taxon>Embryophyta</taxon>
        <taxon>Tracheophyta</taxon>
        <taxon>Spermatophyta</taxon>
        <taxon>Magnoliopsida</taxon>
        <taxon>Liliopsida</taxon>
        <taxon>Zosteraceae</taxon>
        <taxon>Zostera</taxon>
    </lineage>
</organism>
<dbReference type="STRING" id="29655.A0A0K9PQF6"/>
<dbReference type="InterPro" id="IPR046959">
    <property type="entry name" value="PRK1-6/SRF4-like"/>
</dbReference>
<comment type="caution">
    <text evidence="19">The sequence shown here is derived from an EMBL/GenBank/DDBJ whole genome shotgun (WGS) entry which is preliminary data.</text>
</comment>
<evidence type="ECO:0000256" key="8">
    <source>
        <dbReference type="ARBA" id="ARBA00022737"/>
    </source>
</evidence>
<evidence type="ECO:0000256" key="7">
    <source>
        <dbReference type="ARBA" id="ARBA00022729"/>
    </source>
</evidence>
<dbReference type="OrthoDB" id="418615at2759"/>
<evidence type="ECO:0000256" key="15">
    <source>
        <dbReference type="ARBA" id="ARBA00048679"/>
    </source>
</evidence>
<evidence type="ECO:0000256" key="4">
    <source>
        <dbReference type="ARBA" id="ARBA00022614"/>
    </source>
</evidence>